<sequence>MLLQRASLLFVSCGWLHFATLVAATARPAQIHEARQGGPINTSPPETGPGPASLPPQTSQTLSTSSMPPTSASPSSSGSPASPSSSPGNFSFGIIQNMTTCTSGSIKWYYSGGQVELLLSATNTNVHQDNFDPRFKARQTTAGQTTNQLLVDTNATSLSWAWPSVNLPQGWYEIQGSIPNFSSVSSQPFFIANGSDVSCLINTSPQSSAALPSASISASASTDLSASNVASIVGGVVGAVIALIVLVAVFLWFYRRRRSSVRGVSMGRKGGRWGSLNSRGSNAGGSIRQLTNNHFHGHSESAGGMLQDVAGGKTSATTTPSGSDEDVTTGEEKLVSPTSPGINPFEILDTPVRYNRRASIYSLQSPTAVAESSQTRTNSVRTSNQNLEQQAHRIRSSMESSLYLRTERLSMPIIPPTALPRTPTSSSAGRSRDEYPPSPVVPSPVNRSVSTGAGSITRRTARKPVPQYDPAELGADSASTVPDTVSVFTAAAESSHSHGTGVGTEHAPSELSHKASFGNGRPVHYLIPDMPAPQH</sequence>
<feature type="region of interest" description="Disordered" evidence="1">
    <location>
        <begin position="363"/>
        <end position="399"/>
    </location>
</feature>
<evidence type="ECO:0000256" key="3">
    <source>
        <dbReference type="SAM" id="SignalP"/>
    </source>
</evidence>
<keyword evidence="2" id="KW-0472">Membrane</keyword>
<feature type="compositionally biased region" description="Low complexity" evidence="1">
    <location>
        <begin position="55"/>
        <end position="86"/>
    </location>
</feature>
<dbReference type="OrthoDB" id="3266934at2759"/>
<reference evidence="5" key="2">
    <citation type="submission" date="2015-01" db="EMBL/GenBank/DDBJ databases">
        <title>Evolutionary Origins and Diversification of the Mycorrhizal Mutualists.</title>
        <authorList>
            <consortium name="DOE Joint Genome Institute"/>
            <consortium name="Mycorrhizal Genomics Consortium"/>
            <person name="Kohler A."/>
            <person name="Kuo A."/>
            <person name="Nagy L.G."/>
            <person name="Floudas D."/>
            <person name="Copeland A."/>
            <person name="Barry K.W."/>
            <person name="Cichocki N."/>
            <person name="Veneault-Fourrey C."/>
            <person name="LaButti K."/>
            <person name="Lindquist E.A."/>
            <person name="Lipzen A."/>
            <person name="Lundell T."/>
            <person name="Morin E."/>
            <person name="Murat C."/>
            <person name="Riley R."/>
            <person name="Ohm R."/>
            <person name="Sun H."/>
            <person name="Tunlid A."/>
            <person name="Henrissat B."/>
            <person name="Grigoriev I.V."/>
            <person name="Hibbett D.S."/>
            <person name="Martin F."/>
        </authorList>
    </citation>
    <scope>NUCLEOTIDE SEQUENCE [LARGE SCALE GENOMIC DNA]</scope>
    <source>
        <strain evidence="5">ATCC 200175</strain>
    </source>
</reference>
<keyword evidence="2" id="KW-0812">Transmembrane</keyword>
<feature type="transmembrane region" description="Helical" evidence="2">
    <location>
        <begin position="229"/>
        <end position="254"/>
    </location>
</feature>
<dbReference type="EMBL" id="KN819338">
    <property type="protein sequence ID" value="KIJ15088.1"/>
    <property type="molecule type" value="Genomic_DNA"/>
</dbReference>
<evidence type="ECO:0000256" key="2">
    <source>
        <dbReference type="SAM" id="Phobius"/>
    </source>
</evidence>
<reference evidence="4 5" key="1">
    <citation type="submission" date="2014-06" db="EMBL/GenBank/DDBJ databases">
        <authorList>
            <consortium name="DOE Joint Genome Institute"/>
            <person name="Kuo A."/>
            <person name="Kohler A."/>
            <person name="Nagy L.G."/>
            <person name="Floudas D."/>
            <person name="Copeland A."/>
            <person name="Barry K.W."/>
            <person name="Cichocki N."/>
            <person name="Veneault-Fourrey C."/>
            <person name="LaButti K."/>
            <person name="Lindquist E.A."/>
            <person name="Lipzen A."/>
            <person name="Lundell T."/>
            <person name="Morin E."/>
            <person name="Murat C."/>
            <person name="Sun H."/>
            <person name="Tunlid A."/>
            <person name="Henrissat B."/>
            <person name="Grigoriev I.V."/>
            <person name="Hibbett D.S."/>
            <person name="Martin F."/>
            <person name="Nordberg H.P."/>
            <person name="Cantor M.N."/>
            <person name="Hua S.X."/>
        </authorList>
    </citation>
    <scope>NUCLEOTIDE SEQUENCE [LARGE SCALE GENOMIC DNA]</scope>
    <source>
        <strain evidence="4 5">ATCC 200175</strain>
    </source>
</reference>
<organism evidence="4 5">
    <name type="scientific">Paxillus involutus ATCC 200175</name>
    <dbReference type="NCBI Taxonomy" id="664439"/>
    <lineage>
        <taxon>Eukaryota</taxon>
        <taxon>Fungi</taxon>
        <taxon>Dikarya</taxon>
        <taxon>Basidiomycota</taxon>
        <taxon>Agaricomycotina</taxon>
        <taxon>Agaricomycetes</taxon>
        <taxon>Agaricomycetidae</taxon>
        <taxon>Boletales</taxon>
        <taxon>Paxilineae</taxon>
        <taxon>Paxillaceae</taxon>
        <taxon>Paxillus</taxon>
    </lineage>
</organism>
<dbReference type="AlphaFoldDB" id="A0A0C9TXT4"/>
<name>A0A0C9TXT4_PAXIN</name>
<dbReference type="Proteomes" id="UP000053647">
    <property type="component" value="Unassembled WGS sequence"/>
</dbReference>
<dbReference type="CDD" id="cd12087">
    <property type="entry name" value="TM_EGFR-like"/>
    <property type="match status" value="1"/>
</dbReference>
<feature type="region of interest" description="Disordered" evidence="1">
    <location>
        <begin position="413"/>
        <end position="522"/>
    </location>
</feature>
<protein>
    <submittedName>
        <fullName evidence="4">Uncharacterized protein</fullName>
    </submittedName>
</protein>
<keyword evidence="2" id="KW-1133">Transmembrane helix</keyword>
<feature type="region of interest" description="Disordered" evidence="1">
    <location>
        <begin position="292"/>
        <end position="347"/>
    </location>
</feature>
<feature type="region of interest" description="Disordered" evidence="1">
    <location>
        <begin position="35"/>
        <end position="86"/>
    </location>
</feature>
<feature type="signal peptide" evidence="3">
    <location>
        <begin position="1"/>
        <end position="24"/>
    </location>
</feature>
<dbReference type="Gene3D" id="1.20.5.100">
    <property type="entry name" value="Cytochrome c1, transmembrane anchor, C-terminal"/>
    <property type="match status" value="1"/>
</dbReference>
<feature type="compositionally biased region" description="Polar residues" evidence="1">
    <location>
        <begin position="477"/>
        <end position="498"/>
    </location>
</feature>
<evidence type="ECO:0000256" key="1">
    <source>
        <dbReference type="SAM" id="MobiDB-lite"/>
    </source>
</evidence>
<feature type="compositionally biased region" description="Polar residues" evidence="1">
    <location>
        <begin position="363"/>
        <end position="389"/>
    </location>
</feature>
<dbReference type="HOGENOM" id="CLU_516978_0_0_1"/>
<proteinExistence type="predicted"/>
<evidence type="ECO:0000313" key="5">
    <source>
        <dbReference type="Proteomes" id="UP000053647"/>
    </source>
</evidence>
<gene>
    <name evidence="4" type="ORF">PAXINDRAFT_169290</name>
</gene>
<keyword evidence="3" id="KW-0732">Signal</keyword>
<keyword evidence="5" id="KW-1185">Reference proteome</keyword>
<accession>A0A0C9TXT4</accession>
<evidence type="ECO:0000313" key="4">
    <source>
        <dbReference type="EMBL" id="KIJ15088.1"/>
    </source>
</evidence>
<feature type="chain" id="PRO_5002203837" evidence="3">
    <location>
        <begin position="25"/>
        <end position="535"/>
    </location>
</feature>